<feature type="compositionally biased region" description="Polar residues" evidence="4">
    <location>
        <begin position="167"/>
        <end position="185"/>
    </location>
</feature>
<evidence type="ECO:0000256" key="3">
    <source>
        <dbReference type="ARBA" id="ARBA00022737"/>
    </source>
</evidence>
<dbReference type="HOGENOM" id="CLU_005843_0_0_1"/>
<evidence type="ECO:0000256" key="1">
    <source>
        <dbReference type="ARBA" id="ARBA00009713"/>
    </source>
</evidence>
<dbReference type="InterPro" id="IPR049092">
    <property type="entry name" value="MIOS_a-sol"/>
</dbReference>
<feature type="region of interest" description="Disordered" evidence="4">
    <location>
        <begin position="978"/>
        <end position="1054"/>
    </location>
</feature>
<feature type="compositionally biased region" description="Basic and acidic residues" evidence="4">
    <location>
        <begin position="980"/>
        <end position="1002"/>
    </location>
</feature>
<feature type="region of interest" description="Disordered" evidence="4">
    <location>
        <begin position="749"/>
        <end position="770"/>
    </location>
</feature>
<dbReference type="InParanoid" id="A0A0C2SA62"/>
<feature type="domain" description="MIOS-like alpha-solenoid" evidence="6">
    <location>
        <begin position="1145"/>
        <end position="1287"/>
    </location>
</feature>
<dbReference type="Pfam" id="PF17034">
    <property type="entry name" value="zinc_ribbon_16"/>
    <property type="match status" value="1"/>
</dbReference>
<feature type="compositionally biased region" description="Basic and acidic residues" evidence="4">
    <location>
        <begin position="750"/>
        <end position="770"/>
    </location>
</feature>
<feature type="compositionally biased region" description="Gly residues" evidence="4">
    <location>
        <begin position="291"/>
        <end position="302"/>
    </location>
</feature>
<accession>A0A0C2SA62</accession>
<dbReference type="Proteomes" id="UP000054549">
    <property type="component" value="Unassembled WGS sequence"/>
</dbReference>
<reference evidence="7 8" key="1">
    <citation type="submission" date="2014-04" db="EMBL/GenBank/DDBJ databases">
        <title>Evolutionary Origins and Diversification of the Mycorrhizal Mutualists.</title>
        <authorList>
            <consortium name="DOE Joint Genome Institute"/>
            <consortium name="Mycorrhizal Genomics Consortium"/>
            <person name="Kohler A."/>
            <person name="Kuo A."/>
            <person name="Nagy L.G."/>
            <person name="Floudas D."/>
            <person name="Copeland A."/>
            <person name="Barry K.W."/>
            <person name="Cichocki N."/>
            <person name="Veneault-Fourrey C."/>
            <person name="LaButti K."/>
            <person name="Lindquist E.A."/>
            <person name="Lipzen A."/>
            <person name="Lundell T."/>
            <person name="Morin E."/>
            <person name="Murat C."/>
            <person name="Riley R."/>
            <person name="Ohm R."/>
            <person name="Sun H."/>
            <person name="Tunlid A."/>
            <person name="Henrissat B."/>
            <person name="Grigoriev I.V."/>
            <person name="Hibbett D.S."/>
            <person name="Martin F."/>
        </authorList>
    </citation>
    <scope>NUCLEOTIDE SEQUENCE [LARGE SCALE GENOMIC DNA]</scope>
    <source>
        <strain evidence="7 8">Koide BX008</strain>
    </source>
</reference>
<feature type="compositionally biased region" description="Low complexity" evidence="4">
    <location>
        <begin position="359"/>
        <end position="372"/>
    </location>
</feature>
<name>A0A0C2SA62_AMAMK</name>
<feature type="compositionally biased region" description="Gly residues" evidence="4">
    <location>
        <begin position="554"/>
        <end position="578"/>
    </location>
</feature>
<sequence>MIPDKRVVWHPRRDDLFVVGGGTQITLYELAREYPEIRHVTSRHDLHHMRCFAWSPDSQLDDLIAVGTTTGRVDLIRLQASSHARSQNPGSQYSSVLSTGPTIPLAVRNSRACNALSFSTADPNYLAVGLDKVRGDPSLVIWDLTTTKSSLQIPGETWLDSSVISATPSMTSGPSSNPNYITPTPSASHSRTNSQSSTTTTSSTSNFHSAHSASQFSPFSTFSPLAIPRAIEPQHYSRTDPRILQQHATGEVVSALAFIPGTTHLLLAGISNRHFRFFDLRTPFAGGVGGSPVPGSGAGSGTAGSAPSPVSSNSSYLTANTTTLGSGRGHLGLGSSSGPNTGSYRSPSVPPHTSPSPHTPFSTHGPHPHSTPQLGHTSYTPSPLSLGTPATPGPTPTQGPAKPPGAEIANVPTKVQGISPDPFEPYRIACWNGEEGIVTIWDARKLREPVLTFGERDASADGGYAFGGYYPSSGYGSGECPVCGGYGSHVHHHHTQDGRRNTISGGPGAGAGVYIQAEWSTARRGTIATLEKDARFVRVWDVLSARPYVLEYGSGSGSGSGSAGSGTAVGGGRGGGTGIKKSWTATLSWPRGEGSGSGPSPQATYSPFGTGESYGSSYNAAMTLILSDTRRTKSFPKVLSSFALVPPSANEAHDIVTRIMVVNKEGDLELYAMHDATKQAVWSARGDLAVAGGDRVRIITASEDGAGEAGKEKEGEKRSTSVSVKGGRQEESIERIQRKVSGVFLTATKKTQEGKAGREAKEKEKEREARISETKKKENMLVRAVEEDISMVMKQRAVKGYSIGRPDHNAVVINEVDHGHGSSETLSELWLWIRHSQDILSVPTPRLNGYDFSFQGLSCIWESFPPSPNEPLTMYIPASSQGRVVAAAARQLYSQQHEAHGSHYRPNSSGPYHPGTTTHQHSPTSTPTAVSSSLLQTPTLVSAQLQYQQQLQRHQQMQMQLLQQSPDAHRQFVQVVHPQEAGHDHSPTMRDEHSRPQHDHGHGYHTHVGRGSLLFDQTEYQSQSQHHYHHLPTEEVPVPGGGAGGNSGSAGSITSLEVNLGSGEASLHGGDASGSEESPIITHDTFGIGATLGGISGAGAGEMSSGWRDQAYQLALQAIISRSTKISNGDLTASAAVSWRPSVPTQKALQRHVALLLCGWSVNEDDLMGAIRRWEREGNYPRAACWLVFMKQYDKATELLMRSDDEAHRMMSGTLAALIPSIVAASTSSSPEAKTSDLKMHCERMIVRLHDPYFRALLTHLTLGDWSEVLEEESLPFRERLAIAFQFLDDGALSTYLKRLVEQASKRGTIDSIMLTGLRCRAGIDVLQAYVDRTGDVQSAAILSALTWPLYYAQQQSPMLTSSSTSSSGRQNYLGYTSGRVLDARPEKWLEAYRDLLDGFKLFHCRVGFDIERGQVMNAAIQNGEVVMGHGGGNGEVGAGEWVPGQIMIRCRYCGKTVNGPGSGVSAQSPLGKPTLCPHCNRPLPRCSICLMTLGVVYDAGKDPDSGQLAKDDGIVICQTCRHGGHATHVMEWFWAADGRRNHETCAVADCNCRCADES</sequence>
<evidence type="ECO:0000259" key="6">
    <source>
        <dbReference type="Pfam" id="PF21719"/>
    </source>
</evidence>
<evidence type="ECO:0000313" key="8">
    <source>
        <dbReference type="Proteomes" id="UP000054549"/>
    </source>
</evidence>
<feature type="compositionally biased region" description="Polar residues" evidence="4">
    <location>
        <begin position="373"/>
        <end position="385"/>
    </location>
</feature>
<keyword evidence="2" id="KW-0853">WD repeat</keyword>
<feature type="compositionally biased region" description="Basic and acidic residues" evidence="4">
    <location>
        <begin position="709"/>
        <end position="719"/>
    </location>
</feature>
<dbReference type="PANTHER" id="PTHR16453">
    <property type="entry name" value="WD40 DOMAIN-CONTAINING PROTEIN MIO FAMILY MEMBER"/>
    <property type="match status" value="1"/>
</dbReference>
<evidence type="ECO:0000256" key="2">
    <source>
        <dbReference type="ARBA" id="ARBA00022574"/>
    </source>
</evidence>
<dbReference type="Pfam" id="PF21720">
    <property type="entry name" value="MIOS_WD40"/>
    <property type="match status" value="1"/>
</dbReference>
<evidence type="ECO:0000313" key="7">
    <source>
        <dbReference type="EMBL" id="KIL59700.1"/>
    </source>
</evidence>
<gene>
    <name evidence="7" type="ORF">M378DRAFT_996956</name>
</gene>
<proteinExistence type="inferred from homology"/>
<protein>
    <submittedName>
        <fullName evidence="7">Uncharacterized protein</fullName>
    </submittedName>
</protein>
<dbReference type="InterPro" id="IPR037593">
    <property type="entry name" value="MIOS/Sea4"/>
</dbReference>
<organism evidence="7 8">
    <name type="scientific">Amanita muscaria (strain Koide BX008)</name>
    <dbReference type="NCBI Taxonomy" id="946122"/>
    <lineage>
        <taxon>Eukaryota</taxon>
        <taxon>Fungi</taxon>
        <taxon>Dikarya</taxon>
        <taxon>Basidiomycota</taxon>
        <taxon>Agaricomycotina</taxon>
        <taxon>Agaricomycetes</taxon>
        <taxon>Agaricomycetidae</taxon>
        <taxon>Agaricales</taxon>
        <taxon>Pluteineae</taxon>
        <taxon>Amanitaceae</taxon>
        <taxon>Amanita</taxon>
    </lineage>
</organism>
<feature type="compositionally biased region" description="Pro residues" evidence="4">
    <location>
        <begin position="391"/>
        <end position="403"/>
    </location>
</feature>
<feature type="compositionally biased region" description="Gly residues" evidence="4">
    <location>
        <begin position="1039"/>
        <end position="1048"/>
    </location>
</feature>
<feature type="region of interest" description="Disordered" evidence="4">
    <location>
        <begin position="291"/>
        <end position="408"/>
    </location>
</feature>
<evidence type="ECO:0000256" key="4">
    <source>
        <dbReference type="SAM" id="MobiDB-lite"/>
    </source>
</evidence>
<feature type="region of interest" description="Disordered" evidence="4">
    <location>
        <begin position="702"/>
        <end position="731"/>
    </location>
</feature>
<feature type="compositionally biased region" description="Low complexity" evidence="4">
    <location>
        <begin position="303"/>
        <end position="325"/>
    </location>
</feature>
<evidence type="ECO:0000259" key="5">
    <source>
        <dbReference type="Pfam" id="PF17034"/>
    </source>
</evidence>
<dbReference type="Gene3D" id="2.130.10.10">
    <property type="entry name" value="YVTN repeat-like/Quinoprotein amine dehydrogenase"/>
    <property type="match status" value="1"/>
</dbReference>
<feature type="compositionally biased region" description="Low complexity" evidence="4">
    <location>
        <begin position="916"/>
        <end position="930"/>
    </location>
</feature>
<keyword evidence="8" id="KW-1185">Reference proteome</keyword>
<keyword evidence="3" id="KW-0677">Repeat</keyword>
<dbReference type="InterPro" id="IPR031488">
    <property type="entry name" value="Zn_ribbon_mio"/>
</dbReference>
<comment type="similarity">
    <text evidence="1">Belongs to the WD repeat mio family.</text>
</comment>
<feature type="region of interest" description="Disordered" evidence="4">
    <location>
        <begin position="895"/>
        <end position="930"/>
    </location>
</feature>
<dbReference type="InterPro" id="IPR015943">
    <property type="entry name" value="WD40/YVTN_repeat-like_dom_sf"/>
</dbReference>
<feature type="compositionally biased region" description="Pro residues" evidence="4">
    <location>
        <begin position="348"/>
        <end position="358"/>
    </location>
</feature>
<dbReference type="GO" id="GO:0005737">
    <property type="term" value="C:cytoplasm"/>
    <property type="evidence" value="ECO:0007669"/>
    <property type="project" value="TreeGrafter"/>
</dbReference>
<feature type="region of interest" description="Disordered" evidence="4">
    <location>
        <begin position="167"/>
        <end position="209"/>
    </location>
</feature>
<dbReference type="InterPro" id="IPR036322">
    <property type="entry name" value="WD40_repeat_dom_sf"/>
</dbReference>
<feature type="region of interest" description="Disordered" evidence="4">
    <location>
        <begin position="554"/>
        <end position="608"/>
    </location>
</feature>
<dbReference type="EMBL" id="KN818311">
    <property type="protein sequence ID" value="KIL59700.1"/>
    <property type="molecule type" value="Genomic_DNA"/>
</dbReference>
<dbReference type="PANTHER" id="PTHR16453:SF9">
    <property type="entry name" value="GATOR COMPLEX PROTEIN MIOS"/>
    <property type="match status" value="1"/>
</dbReference>
<dbReference type="Pfam" id="PF21719">
    <property type="entry name" value="MIOS_a-sol"/>
    <property type="match status" value="1"/>
</dbReference>
<dbReference type="OrthoDB" id="341486at2759"/>
<dbReference type="STRING" id="946122.A0A0C2SA62"/>
<dbReference type="GO" id="GO:1904263">
    <property type="term" value="P:positive regulation of TORC1 signaling"/>
    <property type="evidence" value="ECO:0007669"/>
    <property type="project" value="TreeGrafter"/>
</dbReference>
<dbReference type="SUPFAM" id="SSF50978">
    <property type="entry name" value="WD40 repeat-like"/>
    <property type="match status" value="1"/>
</dbReference>
<feature type="domain" description="GATOR2 complex protein MIO zinc-ribbon like" evidence="5">
    <location>
        <begin position="1472"/>
        <end position="1556"/>
    </location>
</feature>
<dbReference type="CDD" id="cd16691">
    <property type="entry name" value="mRING-H2-C3H3C2_Mio"/>
    <property type="match status" value="1"/>
</dbReference>
<feature type="compositionally biased region" description="Low complexity" evidence="4">
    <location>
        <begin position="186"/>
        <end position="209"/>
    </location>
</feature>